<protein>
    <submittedName>
        <fullName evidence="1">Uncharacterized protein</fullName>
    </submittedName>
</protein>
<evidence type="ECO:0000313" key="1">
    <source>
        <dbReference type="EMBL" id="RNA13116.1"/>
    </source>
</evidence>
<accession>A0A3M7QNY4</accession>
<keyword evidence="2" id="KW-1185">Reference proteome</keyword>
<dbReference type="OrthoDB" id="10542585at2759"/>
<dbReference type="EMBL" id="REGN01005506">
    <property type="protein sequence ID" value="RNA13116.1"/>
    <property type="molecule type" value="Genomic_DNA"/>
</dbReference>
<reference evidence="1 2" key="1">
    <citation type="journal article" date="2018" name="Sci. Rep.">
        <title>Genomic signatures of local adaptation to the degree of environmental predictability in rotifers.</title>
        <authorList>
            <person name="Franch-Gras L."/>
            <person name="Hahn C."/>
            <person name="Garcia-Roger E.M."/>
            <person name="Carmona M.J."/>
            <person name="Serra M."/>
            <person name="Gomez A."/>
        </authorList>
    </citation>
    <scope>NUCLEOTIDE SEQUENCE [LARGE SCALE GENOMIC DNA]</scope>
    <source>
        <strain evidence="1">HYR1</strain>
    </source>
</reference>
<evidence type="ECO:0000313" key="2">
    <source>
        <dbReference type="Proteomes" id="UP000276133"/>
    </source>
</evidence>
<proteinExistence type="predicted"/>
<dbReference type="AlphaFoldDB" id="A0A3M7QNY4"/>
<gene>
    <name evidence="1" type="ORF">BpHYR1_006681</name>
</gene>
<comment type="caution">
    <text evidence="1">The sequence shown here is derived from an EMBL/GenBank/DDBJ whole genome shotgun (WGS) entry which is preliminary data.</text>
</comment>
<name>A0A3M7QNY4_BRAPC</name>
<organism evidence="1 2">
    <name type="scientific">Brachionus plicatilis</name>
    <name type="common">Marine rotifer</name>
    <name type="synonym">Brachionus muelleri</name>
    <dbReference type="NCBI Taxonomy" id="10195"/>
    <lineage>
        <taxon>Eukaryota</taxon>
        <taxon>Metazoa</taxon>
        <taxon>Spiralia</taxon>
        <taxon>Gnathifera</taxon>
        <taxon>Rotifera</taxon>
        <taxon>Eurotatoria</taxon>
        <taxon>Monogononta</taxon>
        <taxon>Pseudotrocha</taxon>
        <taxon>Ploima</taxon>
        <taxon>Brachionidae</taxon>
        <taxon>Brachionus</taxon>
    </lineage>
</organism>
<sequence>MDRHDIMISSIENEVDAFRYLSDLLKPLEQEFDELEWFKLHHIPADHPNPPQTTYAFIRFSDPNVHLQVVARRP</sequence>
<dbReference type="Proteomes" id="UP000276133">
    <property type="component" value="Unassembled WGS sequence"/>
</dbReference>